<feature type="transmembrane region" description="Helical" evidence="1">
    <location>
        <begin position="184"/>
        <end position="213"/>
    </location>
</feature>
<dbReference type="PANTHER" id="PTHR23028:SF131">
    <property type="entry name" value="BLR2367 PROTEIN"/>
    <property type="match status" value="1"/>
</dbReference>
<dbReference type="EMBL" id="NBBI01000004">
    <property type="protein sequence ID" value="OWK29507.1"/>
    <property type="molecule type" value="Genomic_DNA"/>
</dbReference>
<dbReference type="GO" id="GO:0016020">
    <property type="term" value="C:membrane"/>
    <property type="evidence" value="ECO:0007669"/>
    <property type="project" value="TreeGrafter"/>
</dbReference>
<keyword evidence="3" id="KW-0808">Transferase</keyword>
<evidence type="ECO:0000259" key="2">
    <source>
        <dbReference type="Pfam" id="PF01757"/>
    </source>
</evidence>
<feature type="transmembrane region" description="Helical" evidence="1">
    <location>
        <begin position="316"/>
        <end position="338"/>
    </location>
</feature>
<feature type="transmembrane region" description="Helical" evidence="1">
    <location>
        <begin position="225"/>
        <end position="246"/>
    </location>
</feature>
<keyword evidence="1" id="KW-1133">Transmembrane helix</keyword>
<dbReference type="Proteomes" id="UP000197290">
    <property type="component" value="Unassembled WGS sequence"/>
</dbReference>
<keyword evidence="1" id="KW-0472">Membrane</keyword>
<dbReference type="AlphaFoldDB" id="A0A245ZID9"/>
<name>A0A245ZID9_9SPHN</name>
<dbReference type="Pfam" id="PF01757">
    <property type="entry name" value="Acyl_transf_3"/>
    <property type="match status" value="1"/>
</dbReference>
<keyword evidence="1" id="KW-0812">Transmembrane</keyword>
<dbReference type="GO" id="GO:0000271">
    <property type="term" value="P:polysaccharide biosynthetic process"/>
    <property type="evidence" value="ECO:0007669"/>
    <property type="project" value="TreeGrafter"/>
</dbReference>
<accession>A0A245ZID9</accession>
<organism evidence="3 4">
    <name type="scientific">Sphingomonas dokdonensis</name>
    <dbReference type="NCBI Taxonomy" id="344880"/>
    <lineage>
        <taxon>Bacteria</taxon>
        <taxon>Pseudomonadati</taxon>
        <taxon>Pseudomonadota</taxon>
        <taxon>Alphaproteobacteria</taxon>
        <taxon>Sphingomonadales</taxon>
        <taxon>Sphingomonadaceae</taxon>
        <taxon>Sphingomonas</taxon>
    </lineage>
</organism>
<keyword evidence="3" id="KW-0012">Acyltransferase</keyword>
<dbReference type="InterPro" id="IPR002656">
    <property type="entry name" value="Acyl_transf_3_dom"/>
</dbReference>
<feature type="transmembrane region" description="Helical" evidence="1">
    <location>
        <begin position="50"/>
        <end position="74"/>
    </location>
</feature>
<sequence length="379" mass="40920">MPIARILARNLGSRARSGTSPLTHAKAALMTSLLERRDARRAPFDGGHGGGVFLSIQYLRGLASLMVLLYHAGYDLGLITEGSRPHWLASGVDIFFVVSGFVMVTATADRPVTARRFLASRIARVVPIYWLATLAMIAILALRGQMLPTLGEVAFSFLFIFYFNARVQDTSPILGPGWTLNYEIYFYLVFAALLRVPVLGRIAIMALLFVAITALRPVVPADSAFLVRVTSPIPLEFVAGMVIGYGRGRLMQAPAALGAALIGIAFAALSLLDPPLPRVAFFAPPAVLIVLGGVMLERHIGRRHIGLLGRLGDVSYSLYLTHPLLLAMLTPITVAAAWVWPLGIAIVLGSVALGFAAYNWVEVPTTRAARRLLGGVRRD</sequence>
<dbReference type="PANTHER" id="PTHR23028">
    <property type="entry name" value="ACETYLTRANSFERASE"/>
    <property type="match status" value="1"/>
</dbReference>
<reference evidence="3 4" key="1">
    <citation type="submission" date="2017-03" db="EMBL/GenBank/DDBJ databases">
        <title>Genome sequence of Sphingomonas dokdonensis DSM 21029.</title>
        <authorList>
            <person name="Poehlein A."/>
            <person name="Wuebbeler J.H."/>
            <person name="Steinbuechel A."/>
            <person name="Daniel R."/>
        </authorList>
    </citation>
    <scope>NUCLEOTIDE SEQUENCE [LARGE SCALE GENOMIC DNA]</scope>
    <source>
        <strain evidence="3 4">DSM 21029</strain>
    </source>
</reference>
<evidence type="ECO:0000313" key="4">
    <source>
        <dbReference type="Proteomes" id="UP000197290"/>
    </source>
</evidence>
<keyword evidence="4" id="KW-1185">Reference proteome</keyword>
<feature type="domain" description="Acyltransferase 3" evidence="2">
    <location>
        <begin position="55"/>
        <end position="357"/>
    </location>
</feature>
<comment type="caution">
    <text evidence="3">The sequence shown here is derived from an EMBL/GenBank/DDBJ whole genome shotgun (WGS) entry which is preliminary data.</text>
</comment>
<evidence type="ECO:0000256" key="1">
    <source>
        <dbReference type="SAM" id="Phobius"/>
    </source>
</evidence>
<feature type="transmembrane region" description="Helical" evidence="1">
    <location>
        <begin position="86"/>
        <end position="106"/>
    </location>
</feature>
<dbReference type="InterPro" id="IPR050879">
    <property type="entry name" value="Acyltransferase_3"/>
</dbReference>
<dbReference type="GO" id="GO:0016747">
    <property type="term" value="F:acyltransferase activity, transferring groups other than amino-acyl groups"/>
    <property type="evidence" value="ECO:0007669"/>
    <property type="project" value="InterPro"/>
</dbReference>
<gene>
    <name evidence="3" type="ORF">SPDO_24970</name>
</gene>
<feature type="transmembrane region" description="Helical" evidence="1">
    <location>
        <begin position="118"/>
        <end position="140"/>
    </location>
</feature>
<proteinExistence type="predicted"/>
<feature type="transmembrane region" description="Helical" evidence="1">
    <location>
        <begin position="278"/>
        <end position="296"/>
    </location>
</feature>
<feature type="transmembrane region" description="Helical" evidence="1">
    <location>
        <begin position="253"/>
        <end position="272"/>
    </location>
</feature>
<evidence type="ECO:0000313" key="3">
    <source>
        <dbReference type="EMBL" id="OWK29507.1"/>
    </source>
</evidence>
<feature type="transmembrane region" description="Helical" evidence="1">
    <location>
        <begin position="344"/>
        <end position="361"/>
    </location>
</feature>
<protein>
    <submittedName>
        <fullName evidence="3">Acyltransferase family protein</fullName>
    </submittedName>
</protein>